<feature type="non-terminal residue" evidence="2">
    <location>
        <position position="96"/>
    </location>
</feature>
<evidence type="ECO:0000259" key="1">
    <source>
        <dbReference type="Pfam" id="PF17919"/>
    </source>
</evidence>
<protein>
    <recommendedName>
        <fullName evidence="1">Reverse transcriptase/retrotransposon-derived protein RNase H-like domain-containing protein</fullName>
    </recommendedName>
</protein>
<dbReference type="PANTHER" id="PTHR33064:SF37">
    <property type="entry name" value="RIBONUCLEASE H"/>
    <property type="match status" value="1"/>
</dbReference>
<feature type="domain" description="Reverse transcriptase/retrotransposon-derived protein RNase H-like" evidence="1">
    <location>
        <begin position="38"/>
        <end position="92"/>
    </location>
</feature>
<dbReference type="InterPro" id="IPR041577">
    <property type="entry name" value="RT_RNaseH_2"/>
</dbReference>
<comment type="caution">
    <text evidence="2">The sequence shown here is derived from an EMBL/GenBank/DDBJ whole genome shotgun (WGS) entry which is preliminary data.</text>
</comment>
<name>A0A820PDI0_9BILA</name>
<dbReference type="Gene3D" id="3.30.70.270">
    <property type="match status" value="1"/>
</dbReference>
<evidence type="ECO:0000313" key="3">
    <source>
        <dbReference type="Proteomes" id="UP000663842"/>
    </source>
</evidence>
<proteinExistence type="predicted"/>
<dbReference type="SUPFAM" id="SSF56672">
    <property type="entry name" value="DNA/RNA polymerases"/>
    <property type="match status" value="1"/>
</dbReference>
<dbReference type="AlphaFoldDB" id="A0A820PDI0"/>
<dbReference type="InterPro" id="IPR043128">
    <property type="entry name" value="Rev_trsase/Diguanyl_cyclase"/>
</dbReference>
<organism evidence="2 3">
    <name type="scientific">Rotaria magnacalcarata</name>
    <dbReference type="NCBI Taxonomy" id="392030"/>
    <lineage>
        <taxon>Eukaryota</taxon>
        <taxon>Metazoa</taxon>
        <taxon>Spiralia</taxon>
        <taxon>Gnathifera</taxon>
        <taxon>Rotifera</taxon>
        <taxon>Eurotatoria</taxon>
        <taxon>Bdelloidea</taxon>
        <taxon>Philodinida</taxon>
        <taxon>Philodinidae</taxon>
        <taxon>Rotaria</taxon>
    </lineage>
</organism>
<reference evidence="2" key="1">
    <citation type="submission" date="2021-02" db="EMBL/GenBank/DDBJ databases">
        <authorList>
            <person name="Nowell W R."/>
        </authorList>
    </citation>
    <scope>NUCLEOTIDE SEQUENCE</scope>
</reference>
<dbReference type="InterPro" id="IPR043502">
    <property type="entry name" value="DNA/RNA_pol_sf"/>
</dbReference>
<dbReference type="EMBL" id="CAJOBF010025466">
    <property type="protein sequence ID" value="CAF4403191.1"/>
    <property type="molecule type" value="Genomic_DNA"/>
</dbReference>
<evidence type="ECO:0000313" key="2">
    <source>
        <dbReference type="EMBL" id="CAF4403191.1"/>
    </source>
</evidence>
<accession>A0A820PDI0</accession>
<dbReference type="InterPro" id="IPR051320">
    <property type="entry name" value="Viral_Replic_Matur_Polypro"/>
</dbReference>
<gene>
    <name evidence="2" type="ORF">UXM345_LOCUS38272</name>
</gene>
<dbReference type="PANTHER" id="PTHR33064">
    <property type="entry name" value="POL PROTEIN"/>
    <property type="match status" value="1"/>
</dbReference>
<dbReference type="Pfam" id="PF17919">
    <property type="entry name" value="RT_RNaseH_2"/>
    <property type="match status" value="1"/>
</dbReference>
<sequence length="96" mass="11152">MGMANWVMKFCKNFSEIARPLSILQKTDKKSMKQTIEWNDERIKSFEAIKELIRQDITLAYPLPDKECGELQLFCDASENCIGSTLCQYQPLKNKD</sequence>
<dbReference type="Proteomes" id="UP000663842">
    <property type="component" value="Unassembled WGS sequence"/>
</dbReference>